<dbReference type="OrthoDB" id="3200967at2759"/>
<sequence length="452" mass="50074">MADNFHAFGHPSSSTFFPSDRPSSPVKKQLRENQWHTWTYDVIPVLVLVYMQLLHKTESLYNMEDLTLPTLPHCKCNKHTLAIAVVRMTRLFGCSPRHPSFAVNLQVLDFIMALFLNVLPNNTVMANTLEGFLAKHGYKLATKDTLPVCFGNTLEWYTSLCLATRAKIDQLLDDAPSSSLFCGAALSTTQTPVSSPICLRSLTTGDLPPSSPLPVSSSPIRGATSLTTDTPVLSPIRLRPSTTELPTPRTPKRRRDAAVVGDKPEEEHAKNPFLEPPPRLSTTELPTPRTPKRQRGTAAAGNEPGEEHAKNSFPEPPSHSLTTEPQTPHTPKQRRDAMSADNDLEGQECAKNPFPDPPPHTRPSTYLIWRCPACFGGLEHDPSQPVDIHVCGDTCFNQKHRHNGCVDPCHRHPHMVFVPVETADQMGAYVEDIRPPKPKPAKQAWAEEEEDG</sequence>
<reference evidence="2" key="1">
    <citation type="submission" date="2020-05" db="EMBL/GenBank/DDBJ databases">
        <title>Mycena genomes resolve the evolution of fungal bioluminescence.</title>
        <authorList>
            <person name="Tsai I.J."/>
        </authorList>
    </citation>
    <scope>NUCLEOTIDE SEQUENCE</scope>
    <source>
        <strain evidence="2">160909Yilan</strain>
    </source>
</reference>
<evidence type="ECO:0000313" key="2">
    <source>
        <dbReference type="EMBL" id="KAF7371226.1"/>
    </source>
</evidence>
<gene>
    <name evidence="2" type="ORF">MSAN_00758300</name>
</gene>
<keyword evidence="3" id="KW-1185">Reference proteome</keyword>
<proteinExistence type="predicted"/>
<dbReference type="EMBL" id="JACAZH010000004">
    <property type="protein sequence ID" value="KAF7371226.1"/>
    <property type="molecule type" value="Genomic_DNA"/>
</dbReference>
<organism evidence="2 3">
    <name type="scientific">Mycena sanguinolenta</name>
    <dbReference type="NCBI Taxonomy" id="230812"/>
    <lineage>
        <taxon>Eukaryota</taxon>
        <taxon>Fungi</taxon>
        <taxon>Dikarya</taxon>
        <taxon>Basidiomycota</taxon>
        <taxon>Agaricomycotina</taxon>
        <taxon>Agaricomycetes</taxon>
        <taxon>Agaricomycetidae</taxon>
        <taxon>Agaricales</taxon>
        <taxon>Marasmiineae</taxon>
        <taxon>Mycenaceae</taxon>
        <taxon>Mycena</taxon>
    </lineage>
</organism>
<feature type="region of interest" description="Disordered" evidence="1">
    <location>
        <begin position="431"/>
        <end position="452"/>
    </location>
</feature>
<feature type="compositionally biased region" description="Polar residues" evidence="1">
    <location>
        <begin position="319"/>
        <end position="330"/>
    </location>
</feature>
<evidence type="ECO:0000313" key="3">
    <source>
        <dbReference type="Proteomes" id="UP000623467"/>
    </source>
</evidence>
<dbReference type="Proteomes" id="UP000623467">
    <property type="component" value="Unassembled WGS sequence"/>
</dbReference>
<dbReference type="AlphaFoldDB" id="A0A8H6Z7H6"/>
<evidence type="ECO:0000256" key="1">
    <source>
        <dbReference type="SAM" id="MobiDB-lite"/>
    </source>
</evidence>
<feature type="region of interest" description="Disordered" evidence="1">
    <location>
        <begin position="204"/>
        <end position="361"/>
    </location>
</feature>
<protein>
    <submittedName>
        <fullName evidence="2">Uncharacterized protein</fullName>
    </submittedName>
</protein>
<name>A0A8H6Z7H6_9AGAR</name>
<accession>A0A8H6Z7H6</accession>
<comment type="caution">
    <text evidence="2">The sequence shown here is derived from an EMBL/GenBank/DDBJ whole genome shotgun (WGS) entry which is preliminary data.</text>
</comment>